<evidence type="ECO:0000256" key="3">
    <source>
        <dbReference type="ARBA" id="ARBA00022475"/>
    </source>
</evidence>
<dbReference type="InterPro" id="IPR006702">
    <property type="entry name" value="CASP_dom"/>
</dbReference>
<comment type="subcellular location">
    <subcellularLocation>
        <location evidence="1 7">Cell membrane</location>
        <topology evidence="1 7">Multi-pass membrane protein</topology>
    </subcellularLocation>
</comment>
<evidence type="ECO:0000256" key="2">
    <source>
        <dbReference type="ARBA" id="ARBA00007651"/>
    </source>
</evidence>
<comment type="subunit">
    <text evidence="7">Homodimer and heterodimers.</text>
</comment>
<feature type="domain" description="Casparian strip membrane protein" evidence="8">
    <location>
        <begin position="27"/>
        <end position="103"/>
    </location>
</feature>
<keyword evidence="3 7" id="KW-1003">Cell membrane</keyword>
<name>A0ABU6Q5E4_9FABA</name>
<evidence type="ECO:0000256" key="1">
    <source>
        <dbReference type="ARBA" id="ARBA00004651"/>
    </source>
</evidence>
<evidence type="ECO:0000256" key="4">
    <source>
        <dbReference type="ARBA" id="ARBA00022692"/>
    </source>
</evidence>
<dbReference type="NCBIfam" id="TIGR01569">
    <property type="entry name" value="A_tha_TIGR01569"/>
    <property type="match status" value="1"/>
</dbReference>
<sequence>MASSTTTIEPEIKSSSAPIPLPALDYSKIDVILRFLLFGASVSALASIVSSDETELVLFQGVPVLQPAKFKYSPALIYFVCAFTVSGFYGLLTTIISISLIQNPPPPSLLGCAYTGDSGLSNRNSQKHCICRFEGKQPRRLDQNLQCV</sequence>
<protein>
    <recommendedName>
        <fullName evidence="7">CASP-like protein</fullName>
    </recommendedName>
</protein>
<proteinExistence type="inferred from homology"/>
<keyword evidence="4 7" id="KW-0812">Transmembrane</keyword>
<reference evidence="9 10" key="1">
    <citation type="journal article" date="2023" name="Plants (Basel)">
        <title>Bridging the Gap: Combining Genomics and Transcriptomics Approaches to Understand Stylosanthes scabra, an Orphan Legume from the Brazilian Caatinga.</title>
        <authorList>
            <person name="Ferreira-Neto J.R.C."/>
            <person name="da Silva M.D."/>
            <person name="Binneck E."/>
            <person name="de Melo N.F."/>
            <person name="da Silva R.H."/>
            <person name="de Melo A.L.T.M."/>
            <person name="Pandolfi V."/>
            <person name="Bustamante F.O."/>
            <person name="Brasileiro-Vidal A.C."/>
            <person name="Benko-Iseppon A.M."/>
        </authorList>
    </citation>
    <scope>NUCLEOTIDE SEQUENCE [LARGE SCALE GENOMIC DNA]</scope>
    <source>
        <tissue evidence="9">Leaves</tissue>
    </source>
</reference>
<comment type="similarity">
    <text evidence="2 7">Belongs to the Casparian strip membrane proteins (CASP) family.</text>
</comment>
<dbReference type="InterPro" id="IPR006459">
    <property type="entry name" value="CASP/CASPL"/>
</dbReference>
<keyword evidence="5 7" id="KW-1133">Transmembrane helix</keyword>
<feature type="transmembrane region" description="Helical" evidence="7">
    <location>
        <begin position="75"/>
        <end position="101"/>
    </location>
</feature>
<evidence type="ECO:0000259" key="8">
    <source>
        <dbReference type="Pfam" id="PF04535"/>
    </source>
</evidence>
<dbReference type="Proteomes" id="UP001341840">
    <property type="component" value="Unassembled WGS sequence"/>
</dbReference>
<comment type="caution">
    <text evidence="9">The sequence shown here is derived from an EMBL/GenBank/DDBJ whole genome shotgun (WGS) entry which is preliminary data.</text>
</comment>
<keyword evidence="6 7" id="KW-0472">Membrane</keyword>
<organism evidence="9 10">
    <name type="scientific">Stylosanthes scabra</name>
    <dbReference type="NCBI Taxonomy" id="79078"/>
    <lineage>
        <taxon>Eukaryota</taxon>
        <taxon>Viridiplantae</taxon>
        <taxon>Streptophyta</taxon>
        <taxon>Embryophyta</taxon>
        <taxon>Tracheophyta</taxon>
        <taxon>Spermatophyta</taxon>
        <taxon>Magnoliopsida</taxon>
        <taxon>eudicotyledons</taxon>
        <taxon>Gunneridae</taxon>
        <taxon>Pentapetalae</taxon>
        <taxon>rosids</taxon>
        <taxon>fabids</taxon>
        <taxon>Fabales</taxon>
        <taxon>Fabaceae</taxon>
        <taxon>Papilionoideae</taxon>
        <taxon>50 kb inversion clade</taxon>
        <taxon>dalbergioids sensu lato</taxon>
        <taxon>Dalbergieae</taxon>
        <taxon>Pterocarpus clade</taxon>
        <taxon>Stylosanthes</taxon>
    </lineage>
</organism>
<dbReference type="EMBL" id="JASCZI010000023">
    <property type="protein sequence ID" value="MED6107003.1"/>
    <property type="molecule type" value="Genomic_DNA"/>
</dbReference>
<gene>
    <name evidence="9" type="ORF">PIB30_009852</name>
</gene>
<evidence type="ECO:0000313" key="10">
    <source>
        <dbReference type="Proteomes" id="UP001341840"/>
    </source>
</evidence>
<evidence type="ECO:0000256" key="5">
    <source>
        <dbReference type="ARBA" id="ARBA00022989"/>
    </source>
</evidence>
<accession>A0ABU6Q5E4</accession>
<dbReference type="Pfam" id="PF04535">
    <property type="entry name" value="CASP_dom"/>
    <property type="match status" value="1"/>
</dbReference>
<evidence type="ECO:0000256" key="7">
    <source>
        <dbReference type="RuleBase" id="RU361233"/>
    </source>
</evidence>
<comment type="caution">
    <text evidence="7">Lacks conserved residue(s) required for the propagation of feature annotation.</text>
</comment>
<keyword evidence="10" id="KW-1185">Reference proteome</keyword>
<evidence type="ECO:0000313" key="9">
    <source>
        <dbReference type="EMBL" id="MED6107003.1"/>
    </source>
</evidence>
<evidence type="ECO:0000256" key="6">
    <source>
        <dbReference type="ARBA" id="ARBA00023136"/>
    </source>
</evidence>